<dbReference type="PANTHER" id="PTHR48043">
    <property type="entry name" value="EG:EG0003.4 PROTEIN-RELATED"/>
    <property type="match status" value="1"/>
</dbReference>
<dbReference type="InterPro" id="IPR050271">
    <property type="entry name" value="UDP-glycosyltransferase"/>
</dbReference>
<keyword evidence="2" id="KW-0328">Glycosyltransferase</keyword>
<dbReference type="CTD" id="20196918"/>
<dbReference type="InParanoid" id="T1EK18"/>
<comment type="similarity">
    <text evidence="1">Belongs to the UDP-glycosyltransferase family.</text>
</comment>
<dbReference type="InterPro" id="IPR002213">
    <property type="entry name" value="UDP_glucos_trans"/>
</dbReference>
<dbReference type="PANTHER" id="PTHR48043:SF145">
    <property type="entry name" value="FI06409P-RELATED"/>
    <property type="match status" value="1"/>
</dbReference>
<evidence type="ECO:0000256" key="1">
    <source>
        <dbReference type="ARBA" id="ARBA00009995"/>
    </source>
</evidence>
<keyword evidence="6" id="KW-1185">Reference proteome</keyword>
<reference evidence="5" key="3">
    <citation type="submission" date="2015-06" db="UniProtKB">
        <authorList>
            <consortium name="EnsemblMetazoa"/>
        </authorList>
    </citation>
    <scope>IDENTIFICATION</scope>
</reference>
<dbReference type="EMBL" id="KB096743">
    <property type="protein sequence ID" value="ESO01581.1"/>
    <property type="molecule type" value="Genomic_DNA"/>
</dbReference>
<dbReference type="EnsemblMetazoa" id="HelroT147640">
    <property type="protein sequence ID" value="HelroP147640"/>
    <property type="gene ID" value="HelroG147640"/>
</dbReference>
<organism evidence="5 6">
    <name type="scientific">Helobdella robusta</name>
    <name type="common">Californian leech</name>
    <dbReference type="NCBI Taxonomy" id="6412"/>
    <lineage>
        <taxon>Eukaryota</taxon>
        <taxon>Metazoa</taxon>
        <taxon>Spiralia</taxon>
        <taxon>Lophotrochozoa</taxon>
        <taxon>Annelida</taxon>
        <taxon>Clitellata</taxon>
        <taxon>Hirudinea</taxon>
        <taxon>Rhynchobdellida</taxon>
        <taxon>Glossiphoniidae</taxon>
        <taxon>Helobdella</taxon>
    </lineage>
</organism>
<sequence length="75" mass="8867">ENILEILYNPEYKNHIRRMSDAFRNQPMTARQRALFWIEHVIKHGGGHLRCSAMDLSMFQFLCLDTVGLFVFIII</sequence>
<dbReference type="HOGENOM" id="CLU_2690668_0_0_1"/>
<name>T1EK18_HELRO</name>
<dbReference type="OMA" id="PEYKNHI"/>
<dbReference type="KEGG" id="hro:HELRODRAFT_147640"/>
<evidence type="ECO:0000313" key="6">
    <source>
        <dbReference type="Proteomes" id="UP000015101"/>
    </source>
</evidence>
<evidence type="ECO:0000313" key="4">
    <source>
        <dbReference type="EMBL" id="ESO01581.1"/>
    </source>
</evidence>
<dbReference type="EMBL" id="AMQM01004951">
    <property type="status" value="NOT_ANNOTATED_CDS"/>
    <property type="molecule type" value="Genomic_DNA"/>
</dbReference>
<evidence type="ECO:0000256" key="3">
    <source>
        <dbReference type="ARBA" id="ARBA00022679"/>
    </source>
</evidence>
<dbReference type="Proteomes" id="UP000015101">
    <property type="component" value="Unassembled WGS sequence"/>
</dbReference>
<dbReference type="OrthoDB" id="6280089at2759"/>
<dbReference type="eggNOG" id="KOG1192">
    <property type="taxonomic scope" value="Eukaryota"/>
</dbReference>
<evidence type="ECO:0000313" key="5">
    <source>
        <dbReference type="EnsemblMetazoa" id="HelroP147640"/>
    </source>
</evidence>
<dbReference type="SUPFAM" id="SSF53756">
    <property type="entry name" value="UDP-Glycosyltransferase/glycogen phosphorylase"/>
    <property type="match status" value="1"/>
</dbReference>
<protein>
    <submittedName>
        <fullName evidence="4 5">Uncharacterized protein</fullName>
    </submittedName>
</protein>
<keyword evidence="3" id="KW-0808">Transferase</keyword>
<dbReference type="GO" id="GO:0008194">
    <property type="term" value="F:UDP-glycosyltransferase activity"/>
    <property type="evidence" value="ECO:0007669"/>
    <property type="project" value="InterPro"/>
</dbReference>
<dbReference type="GeneID" id="20196918"/>
<dbReference type="RefSeq" id="XP_009020235.1">
    <property type="nucleotide sequence ID" value="XM_009021987.1"/>
</dbReference>
<proteinExistence type="inferred from homology"/>
<reference evidence="6" key="1">
    <citation type="submission" date="2012-12" db="EMBL/GenBank/DDBJ databases">
        <authorList>
            <person name="Hellsten U."/>
            <person name="Grimwood J."/>
            <person name="Chapman J.A."/>
            <person name="Shapiro H."/>
            <person name="Aerts A."/>
            <person name="Otillar R.P."/>
            <person name="Terry A.Y."/>
            <person name="Boore J.L."/>
            <person name="Simakov O."/>
            <person name="Marletaz F."/>
            <person name="Cho S.-J."/>
            <person name="Edsinger-Gonzales E."/>
            <person name="Havlak P."/>
            <person name="Kuo D.-H."/>
            <person name="Larsson T."/>
            <person name="Lv J."/>
            <person name="Arendt D."/>
            <person name="Savage R."/>
            <person name="Osoegawa K."/>
            <person name="de Jong P."/>
            <person name="Lindberg D.R."/>
            <person name="Seaver E.C."/>
            <person name="Weisblat D.A."/>
            <person name="Putnam N.H."/>
            <person name="Grigoriev I.V."/>
            <person name="Rokhsar D.S."/>
        </authorList>
    </citation>
    <scope>NUCLEOTIDE SEQUENCE</scope>
</reference>
<reference evidence="4 6" key="2">
    <citation type="journal article" date="2013" name="Nature">
        <title>Insights into bilaterian evolution from three spiralian genomes.</title>
        <authorList>
            <person name="Simakov O."/>
            <person name="Marletaz F."/>
            <person name="Cho S.J."/>
            <person name="Edsinger-Gonzales E."/>
            <person name="Havlak P."/>
            <person name="Hellsten U."/>
            <person name="Kuo D.H."/>
            <person name="Larsson T."/>
            <person name="Lv J."/>
            <person name="Arendt D."/>
            <person name="Savage R."/>
            <person name="Osoegawa K."/>
            <person name="de Jong P."/>
            <person name="Grimwood J."/>
            <person name="Chapman J.A."/>
            <person name="Shapiro H."/>
            <person name="Aerts A."/>
            <person name="Otillar R.P."/>
            <person name="Terry A.Y."/>
            <person name="Boore J.L."/>
            <person name="Grigoriev I.V."/>
            <person name="Lindberg D.R."/>
            <person name="Seaver E.C."/>
            <person name="Weisblat D.A."/>
            <person name="Putnam N.H."/>
            <person name="Rokhsar D.S."/>
        </authorList>
    </citation>
    <scope>NUCLEOTIDE SEQUENCE</scope>
</reference>
<dbReference type="AlphaFoldDB" id="T1EK18"/>
<dbReference type="Pfam" id="PF00201">
    <property type="entry name" value="UDPGT"/>
    <property type="match status" value="1"/>
</dbReference>
<gene>
    <name evidence="5" type="primary">20196918</name>
    <name evidence="4" type="ORF">HELRODRAFT_147640</name>
</gene>
<evidence type="ECO:0000256" key="2">
    <source>
        <dbReference type="ARBA" id="ARBA00022676"/>
    </source>
</evidence>
<accession>T1EK18</accession>